<name>A0ACA9NDC5_9GLOM</name>
<protein>
    <submittedName>
        <fullName evidence="1">17518_t:CDS:1</fullName>
    </submittedName>
</protein>
<evidence type="ECO:0000313" key="1">
    <source>
        <dbReference type="EMBL" id="CAG8650221.1"/>
    </source>
</evidence>
<dbReference type="EMBL" id="CAJVPT010020709">
    <property type="protein sequence ID" value="CAG8650221.1"/>
    <property type="molecule type" value="Genomic_DNA"/>
</dbReference>
<keyword evidence="2" id="KW-1185">Reference proteome</keyword>
<sequence>MKWIFLLDGAEAKISDKVVVGSSAVGFSNNFCRTFCTKRLSSGRQCQFDRKRIPIIDKDTKE</sequence>
<dbReference type="Proteomes" id="UP000789525">
    <property type="component" value="Unassembled WGS sequence"/>
</dbReference>
<organism evidence="1 2">
    <name type="scientific">Acaulospora colombiana</name>
    <dbReference type="NCBI Taxonomy" id="27376"/>
    <lineage>
        <taxon>Eukaryota</taxon>
        <taxon>Fungi</taxon>
        <taxon>Fungi incertae sedis</taxon>
        <taxon>Mucoromycota</taxon>
        <taxon>Glomeromycotina</taxon>
        <taxon>Glomeromycetes</taxon>
        <taxon>Diversisporales</taxon>
        <taxon>Acaulosporaceae</taxon>
        <taxon>Acaulospora</taxon>
    </lineage>
</organism>
<accession>A0ACA9NDC5</accession>
<comment type="caution">
    <text evidence="1">The sequence shown here is derived from an EMBL/GenBank/DDBJ whole genome shotgun (WGS) entry which is preliminary data.</text>
</comment>
<gene>
    <name evidence="1" type="ORF">ACOLOM_LOCUS8226</name>
</gene>
<reference evidence="1" key="1">
    <citation type="submission" date="2021-06" db="EMBL/GenBank/DDBJ databases">
        <authorList>
            <person name="Kallberg Y."/>
            <person name="Tangrot J."/>
            <person name="Rosling A."/>
        </authorList>
    </citation>
    <scope>NUCLEOTIDE SEQUENCE</scope>
    <source>
        <strain evidence="1">CL356</strain>
    </source>
</reference>
<feature type="non-terminal residue" evidence="1">
    <location>
        <position position="62"/>
    </location>
</feature>
<evidence type="ECO:0000313" key="2">
    <source>
        <dbReference type="Proteomes" id="UP000789525"/>
    </source>
</evidence>
<proteinExistence type="predicted"/>